<reference evidence="2 3" key="1">
    <citation type="submission" date="2019-12" db="EMBL/GenBank/DDBJ databases">
        <title>The complete genome of the thermophilic, anoxygenic phototrophic gammaproteobacterium Thermochromatium tepidum.</title>
        <authorList>
            <person name="Sattley W.M."/>
            <person name="Swingley W.D."/>
            <person name="Burchell B.M."/>
            <person name="Gurbani S.A."/>
            <person name="Kujawa C.M."/>
            <person name="Nuccio D.A."/>
            <person name="Schladweiler J."/>
            <person name="Shaffer K.N."/>
            <person name="Stokes L.M."/>
            <person name="Touchman J.W."/>
            <person name="Blankenship R.E."/>
            <person name="Madigan M.T."/>
        </authorList>
    </citation>
    <scope>NUCLEOTIDE SEQUENCE [LARGE SCALE GENOMIC DNA]</scope>
    <source>
        <strain evidence="2 3">ATCC 43061</strain>
    </source>
</reference>
<dbReference type="Gene3D" id="3.40.50.2000">
    <property type="entry name" value="Glycogen Phosphorylase B"/>
    <property type="match status" value="2"/>
</dbReference>
<dbReference type="SUPFAM" id="SSF53756">
    <property type="entry name" value="UDP-Glycosyltransferase/glycogen phosphorylase"/>
    <property type="match status" value="1"/>
</dbReference>
<keyword evidence="2" id="KW-0808">Transferase</keyword>
<dbReference type="RefSeq" id="WP_153975546.1">
    <property type="nucleotide sequence ID" value="NZ_CP039268.1"/>
</dbReference>
<dbReference type="InterPro" id="IPR050194">
    <property type="entry name" value="Glycosyltransferase_grp1"/>
</dbReference>
<dbReference type="EMBL" id="CP039268">
    <property type="protein sequence ID" value="QGU33352.1"/>
    <property type="molecule type" value="Genomic_DNA"/>
</dbReference>
<evidence type="ECO:0000313" key="2">
    <source>
        <dbReference type="EMBL" id="QGU33352.1"/>
    </source>
</evidence>
<sequence>MPRETWTTPPSKGDRLRIAIVTETYPPEINGVANTMRHLAEGMASRGHKIQLIRPRQPADPRHPAPSNTLDLLLVPGLPIPGYRGLRFGLPVYWRLRRLWYRRPVDLVYIATQGPLGHAALSAALALKIPTITGFHTHFEQYSRHYGLGALTRQIAKTLRHFHNRSDATLVPTVELRDSLAAEGFENLHVFGRGVDVDQFAPERRSAELRRSWGCTEDDLVVLYVGRIAAEKNLALALAGFNAIQRQCPSARFVLVGDGPERPHLQQEHPDLIFAGARVGDDLAAHYASGDLFLFPSLTETFGNVVTEAMASGLPIIAFDYAAAHAHIQPWINGVTVPVDDQESFIDSCLECVSDRERLRRMGLEARKCALDIGWERVLGRVEEHLFDVIHRKRGQTESCHASLATTSE</sequence>
<evidence type="ECO:0000313" key="3">
    <source>
        <dbReference type="Proteomes" id="UP000426424"/>
    </source>
</evidence>
<feature type="domain" description="Glycosyltransferase subfamily 4-like N-terminal" evidence="1">
    <location>
        <begin position="29"/>
        <end position="199"/>
    </location>
</feature>
<dbReference type="OrthoDB" id="9802525at2"/>
<protein>
    <submittedName>
        <fullName evidence="2">Glycosyltransferase</fullName>
    </submittedName>
</protein>
<name>A0A6I6E682_THETI</name>
<dbReference type="AlphaFoldDB" id="A0A6I6E682"/>
<dbReference type="Pfam" id="PF13439">
    <property type="entry name" value="Glyco_transf_4"/>
    <property type="match status" value="1"/>
</dbReference>
<accession>A0A6I6E682</accession>
<dbReference type="CDD" id="cd03814">
    <property type="entry name" value="GT4-like"/>
    <property type="match status" value="1"/>
</dbReference>
<dbReference type="InterPro" id="IPR028098">
    <property type="entry name" value="Glyco_trans_4-like_N"/>
</dbReference>
<dbReference type="GO" id="GO:0016757">
    <property type="term" value="F:glycosyltransferase activity"/>
    <property type="evidence" value="ECO:0007669"/>
    <property type="project" value="TreeGrafter"/>
</dbReference>
<dbReference type="Pfam" id="PF13692">
    <property type="entry name" value="Glyco_trans_1_4"/>
    <property type="match status" value="1"/>
</dbReference>
<proteinExistence type="predicted"/>
<dbReference type="KEGG" id="ttp:E6P07_10405"/>
<dbReference type="PANTHER" id="PTHR45947:SF3">
    <property type="entry name" value="SULFOQUINOVOSYL TRANSFERASE SQD2"/>
    <property type="match status" value="1"/>
</dbReference>
<dbReference type="Proteomes" id="UP000426424">
    <property type="component" value="Chromosome"/>
</dbReference>
<gene>
    <name evidence="2" type="ORF">E6P07_10405</name>
</gene>
<organism evidence="2 3">
    <name type="scientific">Thermochromatium tepidum ATCC 43061</name>
    <dbReference type="NCBI Taxonomy" id="316276"/>
    <lineage>
        <taxon>Bacteria</taxon>
        <taxon>Pseudomonadati</taxon>
        <taxon>Pseudomonadota</taxon>
        <taxon>Gammaproteobacteria</taxon>
        <taxon>Chromatiales</taxon>
        <taxon>Chromatiaceae</taxon>
        <taxon>Thermochromatium</taxon>
    </lineage>
</organism>
<evidence type="ECO:0000259" key="1">
    <source>
        <dbReference type="Pfam" id="PF13439"/>
    </source>
</evidence>
<dbReference type="PANTHER" id="PTHR45947">
    <property type="entry name" value="SULFOQUINOVOSYL TRANSFERASE SQD2"/>
    <property type="match status" value="1"/>
</dbReference>
<keyword evidence="3" id="KW-1185">Reference proteome</keyword>